<dbReference type="AlphaFoldDB" id="A0A8T0UBL7"/>
<reference evidence="1" key="1">
    <citation type="submission" date="2020-05" db="EMBL/GenBank/DDBJ databases">
        <title>WGS assembly of Panicum virgatum.</title>
        <authorList>
            <person name="Lovell J.T."/>
            <person name="Jenkins J."/>
            <person name="Shu S."/>
            <person name="Juenger T.E."/>
            <person name="Schmutz J."/>
        </authorList>
    </citation>
    <scope>NUCLEOTIDE SEQUENCE</scope>
    <source>
        <strain evidence="1">AP13</strain>
    </source>
</reference>
<organism evidence="1 2">
    <name type="scientific">Panicum virgatum</name>
    <name type="common">Blackwell switchgrass</name>
    <dbReference type="NCBI Taxonomy" id="38727"/>
    <lineage>
        <taxon>Eukaryota</taxon>
        <taxon>Viridiplantae</taxon>
        <taxon>Streptophyta</taxon>
        <taxon>Embryophyta</taxon>
        <taxon>Tracheophyta</taxon>
        <taxon>Spermatophyta</taxon>
        <taxon>Magnoliopsida</taxon>
        <taxon>Liliopsida</taxon>
        <taxon>Poales</taxon>
        <taxon>Poaceae</taxon>
        <taxon>PACMAD clade</taxon>
        <taxon>Panicoideae</taxon>
        <taxon>Panicodae</taxon>
        <taxon>Paniceae</taxon>
        <taxon>Panicinae</taxon>
        <taxon>Panicum</taxon>
        <taxon>Panicum sect. Hiantes</taxon>
    </lineage>
</organism>
<name>A0A8T0UBL7_PANVG</name>
<accession>A0A8T0UBL7</accession>
<proteinExistence type="predicted"/>
<evidence type="ECO:0000313" key="2">
    <source>
        <dbReference type="Proteomes" id="UP000823388"/>
    </source>
</evidence>
<dbReference type="Proteomes" id="UP000823388">
    <property type="component" value="Chromosome 3N"/>
</dbReference>
<evidence type="ECO:0000313" key="1">
    <source>
        <dbReference type="EMBL" id="KAG2620110.1"/>
    </source>
</evidence>
<dbReference type="PANTHER" id="PTHR33170">
    <property type="entry name" value="DUF4283 DOMAIN-CONTAINING PROTEIN-RELATED"/>
    <property type="match status" value="1"/>
</dbReference>
<protein>
    <submittedName>
        <fullName evidence="1">Uncharacterized protein</fullName>
    </submittedName>
</protein>
<feature type="non-terminal residue" evidence="1">
    <location>
        <position position="1"/>
    </location>
</feature>
<sequence length="260" mass="29278">SYSKPAQVRWLWAPKSRILDAVEVGFPARCEEVLRFGHSAKHIWKFEPKLVDHRSFSEEVGHMAPSCPMVKVNRGLKLCGFGIPGQMFYSMHVPMEEDEQVQSSTTAVMHIREGVGSVAKVTTELRYLINSSWDWQVRKIANGMYEFVAPSKADLDLLIKFTEFQCRSSDLKVCVERSSLATDSFASLSSVWVRASGFPQWARKEKVVEEVAFLIGDPEEVDKQSLIGRGQVRVKVQCKHPGEISGSSEVFLNGFGYKIT</sequence>
<gene>
    <name evidence="1" type="ORF">PVAP13_3NG165400</name>
</gene>
<comment type="caution">
    <text evidence="1">The sequence shown here is derived from an EMBL/GenBank/DDBJ whole genome shotgun (WGS) entry which is preliminary data.</text>
</comment>
<dbReference type="EMBL" id="CM029042">
    <property type="protein sequence ID" value="KAG2620110.1"/>
    <property type="molecule type" value="Genomic_DNA"/>
</dbReference>
<dbReference type="PANTHER" id="PTHR33170:SF51">
    <property type="entry name" value="CCHC-TYPE DOMAIN-CONTAINING PROTEIN"/>
    <property type="match status" value="1"/>
</dbReference>
<keyword evidence="2" id="KW-1185">Reference proteome</keyword>